<feature type="transmembrane region" description="Helical" evidence="10">
    <location>
        <begin position="689"/>
        <end position="713"/>
    </location>
</feature>
<keyword evidence="9 10" id="KW-0472">Membrane</keyword>
<dbReference type="PROSITE" id="PS50893">
    <property type="entry name" value="ABC_TRANSPORTER_2"/>
    <property type="match status" value="2"/>
</dbReference>
<dbReference type="InterPro" id="IPR003439">
    <property type="entry name" value="ABC_transporter-like_ATP-bd"/>
</dbReference>
<feature type="transmembrane region" description="Helical" evidence="10">
    <location>
        <begin position="252"/>
        <end position="270"/>
    </location>
</feature>
<dbReference type="SMART" id="SM00382">
    <property type="entry name" value="AAA"/>
    <property type="match status" value="2"/>
</dbReference>
<dbReference type="Pfam" id="PF00005">
    <property type="entry name" value="ABC_tran"/>
    <property type="match status" value="2"/>
</dbReference>
<organism evidence="12 13">
    <name type="scientific">Paramecium sonneborni</name>
    <dbReference type="NCBI Taxonomy" id="65129"/>
    <lineage>
        <taxon>Eukaryota</taxon>
        <taxon>Sar</taxon>
        <taxon>Alveolata</taxon>
        <taxon>Ciliophora</taxon>
        <taxon>Intramacronucleata</taxon>
        <taxon>Oligohymenophorea</taxon>
        <taxon>Peniculida</taxon>
        <taxon>Parameciidae</taxon>
        <taxon>Paramecium</taxon>
    </lineage>
</organism>
<dbReference type="Proteomes" id="UP000692954">
    <property type="component" value="Unassembled WGS sequence"/>
</dbReference>
<feature type="domain" description="ABC transporter" evidence="11">
    <location>
        <begin position="982"/>
        <end position="1207"/>
    </location>
</feature>
<dbReference type="GO" id="GO:0016887">
    <property type="term" value="F:ATP hydrolysis activity"/>
    <property type="evidence" value="ECO:0007669"/>
    <property type="project" value="InterPro"/>
</dbReference>
<dbReference type="PROSITE" id="PS00211">
    <property type="entry name" value="ABC_TRANSPORTER_1"/>
    <property type="match status" value="1"/>
</dbReference>
<dbReference type="GO" id="GO:0005524">
    <property type="term" value="F:ATP binding"/>
    <property type="evidence" value="ECO:0007669"/>
    <property type="project" value="UniProtKB-KW"/>
</dbReference>
<evidence type="ECO:0000256" key="2">
    <source>
        <dbReference type="ARBA" id="ARBA00008869"/>
    </source>
</evidence>
<evidence type="ECO:0000256" key="3">
    <source>
        <dbReference type="ARBA" id="ARBA00022448"/>
    </source>
</evidence>
<evidence type="ECO:0000256" key="5">
    <source>
        <dbReference type="ARBA" id="ARBA00022737"/>
    </source>
</evidence>
<comment type="caution">
    <text evidence="12">The sequence shown here is derived from an EMBL/GenBank/DDBJ whole genome shotgun (WGS) entry which is preliminary data.</text>
</comment>
<evidence type="ECO:0000256" key="10">
    <source>
        <dbReference type="SAM" id="Phobius"/>
    </source>
</evidence>
<comment type="subcellular location">
    <subcellularLocation>
        <location evidence="1">Membrane</location>
        <topology evidence="1">Multi-pass membrane protein</topology>
    </subcellularLocation>
</comment>
<reference evidence="12" key="1">
    <citation type="submission" date="2021-01" db="EMBL/GenBank/DDBJ databases">
        <authorList>
            <consortium name="Genoscope - CEA"/>
            <person name="William W."/>
        </authorList>
    </citation>
    <scope>NUCLEOTIDE SEQUENCE</scope>
</reference>
<feature type="transmembrane region" description="Helical" evidence="10">
    <location>
        <begin position="922"/>
        <end position="943"/>
    </location>
</feature>
<keyword evidence="4 10" id="KW-0812">Transmembrane</keyword>
<keyword evidence="5" id="KW-0677">Repeat</keyword>
<dbReference type="InterPro" id="IPR026082">
    <property type="entry name" value="ABCA"/>
</dbReference>
<keyword evidence="7" id="KW-0067">ATP-binding</keyword>
<feature type="transmembrane region" description="Helical" evidence="10">
    <location>
        <begin position="90"/>
        <end position="116"/>
    </location>
</feature>
<protein>
    <recommendedName>
        <fullName evidence="11">ABC transporter domain-containing protein</fullName>
    </recommendedName>
</protein>
<dbReference type="InterPro" id="IPR013525">
    <property type="entry name" value="ABC2_TM"/>
</dbReference>
<gene>
    <name evidence="12" type="ORF">PSON_ATCC_30995.1.T1120106</name>
</gene>
<evidence type="ECO:0000256" key="6">
    <source>
        <dbReference type="ARBA" id="ARBA00022741"/>
    </source>
</evidence>
<evidence type="ECO:0000256" key="7">
    <source>
        <dbReference type="ARBA" id="ARBA00022840"/>
    </source>
</evidence>
<evidence type="ECO:0000256" key="1">
    <source>
        <dbReference type="ARBA" id="ARBA00004141"/>
    </source>
</evidence>
<evidence type="ECO:0000256" key="4">
    <source>
        <dbReference type="ARBA" id="ARBA00022692"/>
    </source>
</evidence>
<dbReference type="GO" id="GO:0140359">
    <property type="term" value="F:ABC-type transporter activity"/>
    <property type="evidence" value="ECO:0007669"/>
    <property type="project" value="InterPro"/>
</dbReference>
<feature type="domain" description="ABC transporter" evidence="11">
    <location>
        <begin position="327"/>
        <end position="553"/>
    </location>
</feature>
<dbReference type="InterPro" id="IPR017871">
    <property type="entry name" value="ABC_transporter-like_CS"/>
</dbReference>
<feature type="transmembrane region" description="Helical" evidence="10">
    <location>
        <begin position="166"/>
        <end position="183"/>
    </location>
</feature>
<feature type="transmembrane region" description="Helical" evidence="10">
    <location>
        <begin position="878"/>
        <end position="901"/>
    </location>
</feature>
<feature type="transmembrane region" description="Helical" evidence="10">
    <location>
        <begin position="771"/>
        <end position="801"/>
    </location>
</feature>
<dbReference type="InterPro" id="IPR003593">
    <property type="entry name" value="AAA+_ATPase"/>
</dbReference>
<feature type="transmembrane region" description="Helical" evidence="10">
    <location>
        <begin position="807"/>
        <end position="830"/>
    </location>
</feature>
<keyword evidence="6" id="KW-0547">Nucleotide-binding</keyword>
<keyword evidence="13" id="KW-1185">Reference proteome</keyword>
<dbReference type="FunFam" id="3.40.50.300:FF:000298">
    <property type="entry name" value="ATP-binding cassette sub-family A member 12"/>
    <property type="match status" value="1"/>
</dbReference>
<evidence type="ECO:0000256" key="8">
    <source>
        <dbReference type="ARBA" id="ARBA00022989"/>
    </source>
</evidence>
<evidence type="ECO:0000313" key="13">
    <source>
        <dbReference type="Proteomes" id="UP000692954"/>
    </source>
</evidence>
<feature type="transmembrane region" description="Helical" evidence="10">
    <location>
        <begin position="725"/>
        <end position="750"/>
    </location>
</feature>
<evidence type="ECO:0000259" key="11">
    <source>
        <dbReference type="PROSITE" id="PS50893"/>
    </source>
</evidence>
<feature type="transmembrane region" description="Helical" evidence="10">
    <location>
        <begin position="136"/>
        <end position="154"/>
    </location>
</feature>
<comment type="similarity">
    <text evidence="2">Belongs to the ABC transporter superfamily. ABCA family.</text>
</comment>
<dbReference type="PANTHER" id="PTHR19229">
    <property type="entry name" value="ATP-BINDING CASSETTE TRANSPORTER SUBFAMILY A ABCA"/>
    <property type="match status" value="1"/>
</dbReference>
<feature type="transmembrane region" description="Helical" evidence="10">
    <location>
        <begin position="842"/>
        <end position="866"/>
    </location>
</feature>
<dbReference type="FunFam" id="3.40.50.300:FF:000335">
    <property type="entry name" value="ATP binding cassette subfamily A member 5"/>
    <property type="match status" value="1"/>
</dbReference>
<dbReference type="OrthoDB" id="8061355at2759"/>
<evidence type="ECO:0000313" key="12">
    <source>
        <dbReference type="EMBL" id="CAD8116916.1"/>
    </source>
</evidence>
<proteinExistence type="inferred from homology"/>
<dbReference type="GO" id="GO:0016020">
    <property type="term" value="C:membrane"/>
    <property type="evidence" value="ECO:0007669"/>
    <property type="project" value="UniProtKB-SubCell"/>
</dbReference>
<sequence length="1297" mass="149670">MSKQIKAMLIKNLKMSFRNGELYSDITIPIFVACMLSLKEQLSSLNQILPILYSFAILPTARSIMVHLVEEKSKKYKELQGIMGLSQSSYKMGWLLTGYLRMTLALIFFFLSQILFNLIVQLDWDFYYINSFSELMWPYIVYGYASINQSFLFASLMNESRIAGEVATFFCVGFSFLIFLTFIEQAATSISFYIVVGFLSPQCNIGFEYITALQIGVNRVGANVAWFDPLLKQPMNIFPVILINETYNLQDAGYQLIVTMLLYLILALYFDQVIPNDYGISKHPLFLLGINQKENAKNGECLLLETQKDATSALYYETIQEDLEPTIYVDNLTKQFNNKNVVNNLTFRLYEKQIFCLLGHNGAGKTTTISMLTGLIAKSKGRIQMYQMNFDNQLKQIRNHIGLCTQQDCLYEYLTVREHLKFFSDIKNSEESELDNILDKTELKNEQNKIVQTLSKGSLRKLSLAISLIGNSKIIFLDEPTSGMDAFSRRSIWNILQKIKQEQRTIILTTHHLDEAEMLADRIGIMQRGELLAEGTCNFIKKTFGEGYTIQLRKESIKYQDVSEILSQAKIVSEQCHKSQLTFQISFEYQDKLENICQKLEEQGIEIDLRLNTLEEAFVKIGEQEQLELSKSNSRRSMSLQMIQNAEEGYQQFIENVPASVKDKPKYSLYSQCLAMFQRRFYTTIRTNTNILAFLMPILTILLGLLVAKYVQFSGRLSRNDDAQLFLKISILACVGVIGFSFNSSLYVTLPVLEKECQLKEVMICSGCRIIGYWLGTFLFDFIVYFIIIVFLLIMGAILSLEAITDFWWQTILIYLCFGLSYITCIYLCSFLFNDVAKAMKLFVLSIFFYCFCLPMVLLGLTNFIYHIDSIQSFEILVYIFQVLFMITCPFYNYYFAYACMPHLNKGLKAELGGLRLITYHSYWYVIMLIYQFLQYSMLVYYLEWKRIQRNQKIKSFTQDTQLDDDVLNEQQRIFNGTDDIIQAQQIYKKYQKQQQFALNNISFGLKEGQIMGIIGPNGAGKSSLINVLTNINKTTYGIINIKYPDQLHIGICPQYDCIWENLTVKEHLNVFSKLRGLSGKYQDEAVLYFLQNAELYNFRNTRAGQLSGGNKRKLCVALALIGGSDITFFDEPTTGVDPISRRTLFKTLKQNVSIRKCSVILTTQVIDEAENLSDTLGILIAGQFICYGEPNYLKQKYSDGYYISILFNQNYSEKDILDILTKQFNNFTQIKEIRKYYLTINIQIISFYSTFKLLNQLKQQQIIQDFSISKSSLENIFVLFTKQQNEINEQLGVAVQ</sequence>
<evidence type="ECO:0000256" key="9">
    <source>
        <dbReference type="ARBA" id="ARBA00023136"/>
    </source>
</evidence>
<accession>A0A8S1QN17</accession>
<keyword evidence="8 10" id="KW-1133">Transmembrane helix</keyword>
<dbReference type="CDD" id="cd03263">
    <property type="entry name" value="ABC_subfamily_A"/>
    <property type="match status" value="2"/>
</dbReference>
<dbReference type="GO" id="GO:0005319">
    <property type="term" value="F:lipid transporter activity"/>
    <property type="evidence" value="ECO:0007669"/>
    <property type="project" value="TreeGrafter"/>
</dbReference>
<dbReference type="EMBL" id="CAJJDN010000112">
    <property type="protein sequence ID" value="CAD8116916.1"/>
    <property type="molecule type" value="Genomic_DNA"/>
</dbReference>
<keyword evidence="3" id="KW-0813">Transport</keyword>
<name>A0A8S1QN17_9CILI</name>
<dbReference type="PANTHER" id="PTHR19229:SF36">
    <property type="entry name" value="ATP-BINDING CASSETTE SUB-FAMILY A MEMBER 2"/>
    <property type="match status" value="1"/>
</dbReference>
<dbReference type="Pfam" id="PF12698">
    <property type="entry name" value="ABC2_membrane_3"/>
    <property type="match status" value="2"/>
</dbReference>